<keyword evidence="2 5" id="KW-0812">Transmembrane</keyword>
<evidence type="ECO:0000256" key="4">
    <source>
        <dbReference type="ARBA" id="ARBA00023136"/>
    </source>
</evidence>
<dbReference type="PANTHER" id="PTHR37422:SF17">
    <property type="entry name" value="O-ANTIGEN LIGASE"/>
    <property type="match status" value="1"/>
</dbReference>
<feature type="transmembrane region" description="Helical" evidence="5">
    <location>
        <begin position="396"/>
        <end position="412"/>
    </location>
</feature>
<feature type="transmembrane region" description="Helical" evidence="5">
    <location>
        <begin position="73"/>
        <end position="92"/>
    </location>
</feature>
<accession>A0A084EG73</accession>
<evidence type="ECO:0000313" key="7">
    <source>
        <dbReference type="EMBL" id="KEZ16965.1"/>
    </source>
</evidence>
<reference evidence="8 10" key="2">
    <citation type="submission" date="2019-12" db="EMBL/GenBank/DDBJ databases">
        <title>Functional and genomic insights into the Sphingobium yanoikuyae YC-JY1, a bacterium efficiently degrading bisphenol A.</title>
        <authorList>
            <person name="Jia Y."/>
            <person name="Li X."/>
            <person name="Wang J."/>
            <person name="Eltoukhy A."/>
            <person name="Lamraoui I."/>
            <person name="Yan Y."/>
        </authorList>
    </citation>
    <scope>NUCLEOTIDE SEQUENCE [LARGE SCALE GENOMIC DNA]</scope>
    <source>
        <strain evidence="8 10">YC-JY1</strain>
    </source>
</reference>
<dbReference type="Proteomes" id="UP000028534">
    <property type="component" value="Unassembled WGS sequence"/>
</dbReference>
<evidence type="ECO:0000256" key="3">
    <source>
        <dbReference type="ARBA" id="ARBA00022989"/>
    </source>
</evidence>
<proteinExistence type="predicted"/>
<feature type="transmembrane region" description="Helical" evidence="5">
    <location>
        <begin position="31"/>
        <end position="53"/>
    </location>
</feature>
<sequence>MASTPWHRDIPAPVLTRPGVAAIKKTESARLILVAQIFYFTFLMLVFIGQQPFASRTQDELVAMAQENNGSDLFKQALFIGFAMLLTGVQLIRRYPPRYRFTLWPLAIMLAWFFITCSWGVDPFVSFKRAMQQLIVIYITFSALSLIGPERLLQALRYALILSLIICWVSLPLTSAAVHPPTESDKALIGAWRGFFFHKNIAGAVMALTFMVAANAWVDTKKWYYALFSVMAFVFVIGTKSKTSLALSFAILGVCAVYRALSDSTQKRAVLLIMVALGMVGVLWLYVAFQPVVERIFADPTSFTGRVSIWEVDLAYLKDHPFLGAGFGGFWQVGDRSPSLDYLNQAFQTLTAHSHNGYLEILVTTGPLGLIMLLLTFLALPAIWFLTGATPQNRPIMVPCFAIWVFVLYQNLLETSFFDKDRQVWVIFLAAIAAAHATYKARPLPQWRRRFLARPEASHG</sequence>
<feature type="transmembrane region" description="Helical" evidence="5">
    <location>
        <begin position="200"/>
        <end position="218"/>
    </location>
</feature>
<keyword evidence="3 5" id="KW-1133">Transmembrane helix</keyword>
<evidence type="ECO:0000259" key="6">
    <source>
        <dbReference type="Pfam" id="PF04932"/>
    </source>
</evidence>
<gene>
    <name evidence="7" type="ORF">CP98_03744</name>
    <name evidence="8" type="ORF">GS397_10015</name>
</gene>
<name>A0A084EG73_SPHYA</name>
<feature type="transmembrane region" description="Helical" evidence="5">
    <location>
        <begin position="159"/>
        <end position="180"/>
    </location>
</feature>
<dbReference type="GO" id="GO:0016874">
    <property type="term" value="F:ligase activity"/>
    <property type="evidence" value="ECO:0007669"/>
    <property type="project" value="UniProtKB-KW"/>
</dbReference>
<evidence type="ECO:0000256" key="5">
    <source>
        <dbReference type="SAM" id="Phobius"/>
    </source>
</evidence>
<comment type="subcellular location">
    <subcellularLocation>
        <location evidence="1">Membrane</location>
        <topology evidence="1">Multi-pass membrane protein</topology>
    </subcellularLocation>
</comment>
<dbReference type="RefSeq" id="WP_004212420.1">
    <property type="nucleotide sequence ID" value="NZ_CP047218.1"/>
</dbReference>
<keyword evidence="7" id="KW-0436">Ligase</keyword>
<feature type="transmembrane region" description="Helical" evidence="5">
    <location>
        <begin position="368"/>
        <end position="389"/>
    </location>
</feature>
<reference evidence="7 9" key="1">
    <citation type="submission" date="2014-03" db="EMBL/GenBank/DDBJ databases">
        <title>Genome sequence of Sphingobium yanoikuyae B1.</title>
        <authorList>
            <person name="Gan H.M."/>
            <person name="Gan H.Y."/>
            <person name="Savka M.A."/>
        </authorList>
    </citation>
    <scope>NUCLEOTIDE SEQUENCE [LARGE SCALE GENOMIC DNA]</scope>
    <source>
        <strain evidence="7 9">B1</strain>
    </source>
</reference>
<evidence type="ECO:0000256" key="2">
    <source>
        <dbReference type="ARBA" id="ARBA00022692"/>
    </source>
</evidence>
<dbReference type="eggNOG" id="COG3307">
    <property type="taxonomic scope" value="Bacteria"/>
</dbReference>
<keyword evidence="4 5" id="KW-0472">Membrane</keyword>
<dbReference type="InterPro" id="IPR051533">
    <property type="entry name" value="WaaL-like"/>
</dbReference>
<evidence type="ECO:0000313" key="9">
    <source>
        <dbReference type="Proteomes" id="UP000028534"/>
    </source>
</evidence>
<dbReference type="STRING" id="13690.AX777_08750"/>
<feature type="transmembrane region" description="Helical" evidence="5">
    <location>
        <begin position="101"/>
        <end position="121"/>
    </location>
</feature>
<feature type="transmembrane region" description="Helical" evidence="5">
    <location>
        <begin position="245"/>
        <end position="262"/>
    </location>
</feature>
<dbReference type="AlphaFoldDB" id="A0A084EG73"/>
<dbReference type="EMBL" id="JGVR01000025">
    <property type="protein sequence ID" value="KEZ16965.1"/>
    <property type="molecule type" value="Genomic_DNA"/>
</dbReference>
<feature type="transmembrane region" description="Helical" evidence="5">
    <location>
        <begin position="424"/>
        <end position="441"/>
    </location>
</feature>
<dbReference type="EMBL" id="CP047218">
    <property type="protein sequence ID" value="QHD67352.1"/>
    <property type="molecule type" value="Genomic_DNA"/>
</dbReference>
<feature type="transmembrane region" description="Helical" evidence="5">
    <location>
        <begin position="269"/>
        <end position="289"/>
    </location>
</feature>
<dbReference type="GO" id="GO:0016020">
    <property type="term" value="C:membrane"/>
    <property type="evidence" value="ECO:0007669"/>
    <property type="project" value="UniProtKB-SubCell"/>
</dbReference>
<dbReference type="PATRIC" id="fig|13690.10.peg.3832"/>
<feature type="transmembrane region" description="Helical" evidence="5">
    <location>
        <begin position="127"/>
        <end position="147"/>
    </location>
</feature>
<dbReference type="PANTHER" id="PTHR37422">
    <property type="entry name" value="TEICHURONIC ACID BIOSYNTHESIS PROTEIN TUAE"/>
    <property type="match status" value="1"/>
</dbReference>
<dbReference type="Proteomes" id="UP000464086">
    <property type="component" value="Chromosome"/>
</dbReference>
<feature type="transmembrane region" description="Helical" evidence="5">
    <location>
        <begin position="223"/>
        <end position="239"/>
    </location>
</feature>
<organism evidence="7 9">
    <name type="scientific">Sphingobium yanoikuyae</name>
    <name type="common">Sphingomonas yanoikuyae</name>
    <dbReference type="NCBI Taxonomy" id="13690"/>
    <lineage>
        <taxon>Bacteria</taxon>
        <taxon>Pseudomonadati</taxon>
        <taxon>Pseudomonadota</taxon>
        <taxon>Alphaproteobacteria</taxon>
        <taxon>Sphingomonadales</taxon>
        <taxon>Sphingomonadaceae</taxon>
        <taxon>Sphingobium</taxon>
    </lineage>
</organism>
<feature type="domain" description="O-antigen ligase-related" evidence="6">
    <location>
        <begin position="228"/>
        <end position="374"/>
    </location>
</feature>
<dbReference type="Pfam" id="PF04932">
    <property type="entry name" value="Wzy_C"/>
    <property type="match status" value="1"/>
</dbReference>
<protein>
    <submittedName>
        <fullName evidence="7">Lipid A core-O-antigen ligase-like enyme</fullName>
    </submittedName>
    <submittedName>
        <fullName evidence="8">O-antigen ligase family protein</fullName>
    </submittedName>
</protein>
<dbReference type="InterPro" id="IPR007016">
    <property type="entry name" value="O-antigen_ligase-rel_domated"/>
</dbReference>
<evidence type="ECO:0000256" key="1">
    <source>
        <dbReference type="ARBA" id="ARBA00004141"/>
    </source>
</evidence>
<evidence type="ECO:0000313" key="10">
    <source>
        <dbReference type="Proteomes" id="UP000464086"/>
    </source>
</evidence>
<evidence type="ECO:0000313" key="8">
    <source>
        <dbReference type="EMBL" id="QHD67352.1"/>
    </source>
</evidence>